<evidence type="ECO:0000313" key="5">
    <source>
        <dbReference type="Proteomes" id="UP001500665"/>
    </source>
</evidence>
<dbReference type="PANTHER" id="PTHR33371:SF4">
    <property type="entry name" value="INTERMEMBRANE PHOSPHOLIPID TRANSPORT SYSTEM BINDING PROTEIN MLAD"/>
    <property type="match status" value="1"/>
</dbReference>
<comment type="caution">
    <text evidence="4">The sequence shown here is derived from an EMBL/GenBank/DDBJ whole genome shotgun (WGS) entry which is preliminary data.</text>
</comment>
<dbReference type="InterPro" id="IPR024516">
    <property type="entry name" value="Mce_C"/>
</dbReference>
<dbReference type="Proteomes" id="UP001500665">
    <property type="component" value="Unassembled WGS sequence"/>
</dbReference>
<feature type="transmembrane region" description="Helical" evidence="1">
    <location>
        <begin position="12"/>
        <end position="30"/>
    </location>
</feature>
<dbReference type="Pfam" id="PF11887">
    <property type="entry name" value="Mce4_CUP1"/>
    <property type="match status" value="1"/>
</dbReference>
<evidence type="ECO:0000256" key="1">
    <source>
        <dbReference type="SAM" id="Phobius"/>
    </source>
</evidence>
<dbReference type="Pfam" id="PF02470">
    <property type="entry name" value="MlaD"/>
    <property type="match status" value="1"/>
</dbReference>
<accession>A0ABP4BZM9</accession>
<feature type="domain" description="Mammalian cell entry C-terminal" evidence="3">
    <location>
        <begin position="123"/>
        <end position="269"/>
    </location>
</feature>
<keyword evidence="5" id="KW-1185">Reference proteome</keyword>
<keyword evidence="1" id="KW-1133">Transmembrane helix</keyword>
<evidence type="ECO:0000259" key="3">
    <source>
        <dbReference type="Pfam" id="PF11887"/>
    </source>
</evidence>
<dbReference type="RefSeq" id="WP_344242633.1">
    <property type="nucleotide sequence ID" value="NZ_BAAAHH010000017.1"/>
</dbReference>
<gene>
    <name evidence="4" type="ORF">GCM10009550_42560</name>
</gene>
<dbReference type="PANTHER" id="PTHR33371">
    <property type="entry name" value="INTERMEMBRANE PHOSPHOLIPID TRANSPORT SYSTEM BINDING PROTEIN MLAD-RELATED"/>
    <property type="match status" value="1"/>
</dbReference>
<sequence>MNDERSLRSKALISLATVLVVVLVLYILIFKPFATEGPKFTAMFGQAGQGLGTSSPVKVRGMHVGRVSEIELLSNGRARITMTMDKGVKVPDTATASLEPESVFGPKFINLLLGAHETSGPFLKPGSKIENTADPRDLNDLLADANATLAALNPEDISVVVHTLAEGLGGQGQNLRETIDSVETIVEVAHDNRGNAKAFLNDLARLASIRGAGADIASIVADTNAIIDTAADGDGRLRAFAANISGVSSLVAHGFRSHGGDLREGFHSSERAVGVIHAQLGLMGDALRTGNNLLPVYKAVSWPAAPHDKRMLAVKVLLPANPCAILLGVCANPNSKPVKTTKKKGGRG</sequence>
<evidence type="ECO:0008006" key="6">
    <source>
        <dbReference type="Google" id="ProtNLM"/>
    </source>
</evidence>
<keyword evidence="1" id="KW-0812">Transmembrane</keyword>
<dbReference type="NCBIfam" id="TIGR00996">
    <property type="entry name" value="Mtu_fam_mce"/>
    <property type="match status" value="1"/>
</dbReference>
<organism evidence="4 5">
    <name type="scientific">Actinocorallia libanotica</name>
    <dbReference type="NCBI Taxonomy" id="46162"/>
    <lineage>
        <taxon>Bacteria</taxon>
        <taxon>Bacillati</taxon>
        <taxon>Actinomycetota</taxon>
        <taxon>Actinomycetes</taxon>
        <taxon>Streptosporangiales</taxon>
        <taxon>Thermomonosporaceae</taxon>
        <taxon>Actinocorallia</taxon>
    </lineage>
</organism>
<dbReference type="InterPro" id="IPR052336">
    <property type="entry name" value="MlaD_Phospholipid_Transporter"/>
</dbReference>
<reference evidence="5" key="1">
    <citation type="journal article" date="2019" name="Int. J. Syst. Evol. Microbiol.">
        <title>The Global Catalogue of Microorganisms (GCM) 10K type strain sequencing project: providing services to taxonomists for standard genome sequencing and annotation.</title>
        <authorList>
            <consortium name="The Broad Institute Genomics Platform"/>
            <consortium name="The Broad Institute Genome Sequencing Center for Infectious Disease"/>
            <person name="Wu L."/>
            <person name="Ma J."/>
        </authorList>
    </citation>
    <scope>NUCLEOTIDE SEQUENCE [LARGE SCALE GENOMIC DNA]</scope>
    <source>
        <strain evidence="5">JCM 10696</strain>
    </source>
</reference>
<proteinExistence type="predicted"/>
<evidence type="ECO:0000313" key="4">
    <source>
        <dbReference type="EMBL" id="GAA0956484.1"/>
    </source>
</evidence>
<keyword evidence="1" id="KW-0472">Membrane</keyword>
<dbReference type="InterPro" id="IPR005693">
    <property type="entry name" value="Mce"/>
</dbReference>
<evidence type="ECO:0000259" key="2">
    <source>
        <dbReference type="Pfam" id="PF02470"/>
    </source>
</evidence>
<protein>
    <recommendedName>
        <fullName evidence="6">Phospholipid/cholesterol/gamma-HCH transport system substrate-binding protein</fullName>
    </recommendedName>
</protein>
<feature type="domain" description="Mce/MlaD" evidence="2">
    <location>
        <begin position="37"/>
        <end position="112"/>
    </location>
</feature>
<name>A0ABP4BZM9_9ACTN</name>
<dbReference type="EMBL" id="BAAAHH010000017">
    <property type="protein sequence ID" value="GAA0956484.1"/>
    <property type="molecule type" value="Genomic_DNA"/>
</dbReference>
<dbReference type="InterPro" id="IPR003399">
    <property type="entry name" value="Mce/MlaD"/>
</dbReference>